<evidence type="ECO:0008006" key="3">
    <source>
        <dbReference type="Google" id="ProtNLM"/>
    </source>
</evidence>
<dbReference type="PATRIC" id="fig|1705562.3.peg.3039"/>
<dbReference type="InterPro" id="IPR024093">
    <property type="entry name" value="Uncharacterised_MTH865"/>
</dbReference>
<dbReference type="STRING" id="1705562.AMS69_09660"/>
<comment type="caution">
    <text evidence="1">The sequence shown here is derived from an EMBL/GenBank/DDBJ whole genome shotgun (WGS) entry which is preliminary data.</text>
</comment>
<dbReference type="EMBL" id="LIUF01000002">
    <property type="protein sequence ID" value="KOX94157.1"/>
    <property type="molecule type" value="Genomic_DNA"/>
</dbReference>
<evidence type="ECO:0000313" key="1">
    <source>
        <dbReference type="EMBL" id="KOX94157.1"/>
    </source>
</evidence>
<dbReference type="SUPFAM" id="SSF69025">
    <property type="entry name" value="Hypothetical protein MTH865"/>
    <property type="match status" value="1"/>
</dbReference>
<dbReference type="InterPro" id="IPR036825">
    <property type="entry name" value="MTH865-like_sf"/>
</dbReference>
<dbReference type="RefSeq" id="WP_053967831.1">
    <property type="nucleotide sequence ID" value="NZ_LIUF01000002.1"/>
</dbReference>
<gene>
    <name evidence="1" type="ORF">AMS69_09660</name>
</gene>
<proteinExistence type="predicted"/>
<accession>A0A0M9AKX5</accession>
<dbReference type="Pfam" id="PF07747">
    <property type="entry name" value="MTH865"/>
    <property type="match status" value="1"/>
</dbReference>
<organism evidence="1 2">
    <name type="scientific">Haloarcula rubripromontorii</name>
    <dbReference type="NCBI Taxonomy" id="1705562"/>
    <lineage>
        <taxon>Archaea</taxon>
        <taxon>Methanobacteriati</taxon>
        <taxon>Methanobacteriota</taxon>
        <taxon>Stenosarchaea group</taxon>
        <taxon>Halobacteria</taxon>
        <taxon>Halobacteriales</taxon>
        <taxon>Haloarculaceae</taxon>
        <taxon>Haloarcula</taxon>
    </lineage>
</organism>
<sequence length="87" mass="9648">MTADTAEQLRAELEAVFTNADYPVEEPMELVPALPDGPGTTFEAGDIRVGVMDFGAEYAEYQEYPYETAEALIDDLMTGFREEGLFD</sequence>
<reference evidence="1 2" key="1">
    <citation type="submission" date="2015-08" db="EMBL/GenBank/DDBJ databases">
        <title>Genomes of Isolates from Cabo Rojo, PR.</title>
        <authorList>
            <person name="Sanchez-Nieves R.L."/>
            <person name="Montalvo-Rodriguez R."/>
        </authorList>
    </citation>
    <scope>NUCLEOTIDE SEQUENCE [LARGE SCALE GENOMIC DNA]</scope>
    <source>
        <strain evidence="1 2">SL3</strain>
    </source>
</reference>
<dbReference type="Proteomes" id="UP000037729">
    <property type="component" value="Unassembled WGS sequence"/>
</dbReference>
<keyword evidence="2" id="KW-1185">Reference proteome</keyword>
<evidence type="ECO:0000313" key="2">
    <source>
        <dbReference type="Proteomes" id="UP000037729"/>
    </source>
</evidence>
<dbReference type="AlphaFoldDB" id="A0A0M9AKX5"/>
<name>A0A0M9AKX5_9EURY</name>
<dbReference type="OrthoDB" id="335595at2157"/>
<protein>
    <recommendedName>
        <fullName evidence="3">MTH865-like family protein</fullName>
    </recommendedName>
</protein>
<dbReference type="Gene3D" id="1.10.238.80">
    <property type="entry name" value="MTH865-like"/>
    <property type="match status" value="1"/>
</dbReference>